<dbReference type="Proteomes" id="UP001300261">
    <property type="component" value="Unassembled WGS sequence"/>
</dbReference>
<accession>A0ABT3R080</accession>
<dbReference type="PANTHER" id="PTHR42941">
    <property type="entry name" value="SLL1037 PROTEIN"/>
    <property type="match status" value="1"/>
</dbReference>
<dbReference type="EMBL" id="JAPEVI010000003">
    <property type="protein sequence ID" value="MCX2722638.1"/>
    <property type="molecule type" value="Genomic_DNA"/>
</dbReference>
<name>A0ABT3R080_9HYPH</name>
<gene>
    <name evidence="2" type="ORF">ON753_09610</name>
</gene>
<sequence>MNLNAGRCGKRCDGMSILPNTVSGDRGGRGLSRRMFNGINRSHRNISYSRGRFALRVLGCMAALLCAFPFVQTAGHAQEQVFITIGTGGVTGVYYPSGRAVCQMVNKERARHGVRCSAEATLGSVANIEQIRSAILDFGFVQSDWQHHAYHGTSAFEEDGPFEQLRSVASLHSEVATIVVRADSAFLEFDGLKSAKVNVGGKGSGSQASWEALISRLGWETKDLQHVSYLKTSELADALCTGEIDAYFELIGHPASLIEETQAQCAIRLIGIESKAVDALLREAPYYVNAAIPAELYGFRDPVASFGVVATIVTSANMPETIAYTLVEAVVEHFESFKRLDPALNRLTLDGIVSDRMPAPLHPGALKFFQEQGLLPANSQAQ</sequence>
<dbReference type="Pfam" id="PF16868">
    <property type="entry name" value="NMT1_3"/>
    <property type="match status" value="1"/>
</dbReference>
<keyword evidence="1" id="KW-0812">Transmembrane</keyword>
<dbReference type="SUPFAM" id="SSF53850">
    <property type="entry name" value="Periplasmic binding protein-like II"/>
    <property type="match status" value="1"/>
</dbReference>
<keyword evidence="1" id="KW-1133">Transmembrane helix</keyword>
<dbReference type="CDD" id="cd13568">
    <property type="entry name" value="PBP2_TAXI_TRAP_like_3"/>
    <property type="match status" value="1"/>
</dbReference>
<reference evidence="2 3" key="1">
    <citation type="journal article" date="2016" name="Int. J. Syst. Evol. Microbiol.">
        <title>Labrenzia salina sp. nov., isolated from the rhizosphere of the halophyte Arthrocnemum macrostachyum.</title>
        <authorList>
            <person name="Camacho M."/>
            <person name="Redondo-Gomez S."/>
            <person name="Rodriguez-Llorente I."/>
            <person name="Rohde M."/>
            <person name="Sproer C."/>
            <person name="Schumann P."/>
            <person name="Klenk H.P."/>
            <person name="Montero-Calasanz M.D.C."/>
        </authorList>
    </citation>
    <scope>NUCLEOTIDE SEQUENCE [LARGE SCALE GENOMIC DNA]</scope>
    <source>
        <strain evidence="2 3">DSM 29163</strain>
    </source>
</reference>
<dbReference type="PANTHER" id="PTHR42941:SF1">
    <property type="entry name" value="SLL1037 PROTEIN"/>
    <property type="match status" value="1"/>
</dbReference>
<evidence type="ECO:0000256" key="1">
    <source>
        <dbReference type="SAM" id="Phobius"/>
    </source>
</evidence>
<dbReference type="NCBIfam" id="TIGR02122">
    <property type="entry name" value="TRAP_TAXI"/>
    <property type="match status" value="1"/>
</dbReference>
<dbReference type="Gene3D" id="3.40.190.10">
    <property type="entry name" value="Periplasmic binding protein-like II"/>
    <property type="match status" value="2"/>
</dbReference>
<organism evidence="2 3">
    <name type="scientific">Roseibium salinum</name>
    <dbReference type="NCBI Taxonomy" id="1604349"/>
    <lineage>
        <taxon>Bacteria</taxon>
        <taxon>Pseudomonadati</taxon>
        <taxon>Pseudomonadota</taxon>
        <taxon>Alphaproteobacteria</taxon>
        <taxon>Hyphomicrobiales</taxon>
        <taxon>Stappiaceae</taxon>
        <taxon>Roseibium</taxon>
    </lineage>
</organism>
<dbReference type="InterPro" id="IPR011852">
    <property type="entry name" value="TRAP_TAXI"/>
</dbReference>
<protein>
    <submittedName>
        <fullName evidence="2">TAXI family TRAP transporter solute-binding subunit</fullName>
    </submittedName>
</protein>
<comment type="caution">
    <text evidence="2">The sequence shown here is derived from an EMBL/GenBank/DDBJ whole genome shotgun (WGS) entry which is preliminary data.</text>
</comment>
<dbReference type="RefSeq" id="WP_265962306.1">
    <property type="nucleotide sequence ID" value="NZ_JAPEVI010000003.1"/>
</dbReference>
<proteinExistence type="predicted"/>
<evidence type="ECO:0000313" key="2">
    <source>
        <dbReference type="EMBL" id="MCX2722638.1"/>
    </source>
</evidence>
<keyword evidence="3" id="KW-1185">Reference proteome</keyword>
<keyword evidence="1" id="KW-0472">Membrane</keyword>
<evidence type="ECO:0000313" key="3">
    <source>
        <dbReference type="Proteomes" id="UP001300261"/>
    </source>
</evidence>
<feature type="transmembrane region" description="Helical" evidence="1">
    <location>
        <begin position="53"/>
        <end position="71"/>
    </location>
</feature>